<comment type="caution">
    <text evidence="1">The sequence shown here is derived from an EMBL/GenBank/DDBJ whole genome shotgun (WGS) entry which is preliminary data.</text>
</comment>
<proteinExistence type="predicted"/>
<protein>
    <submittedName>
        <fullName evidence="1">Uncharacterized protein</fullName>
    </submittedName>
</protein>
<reference evidence="1" key="1">
    <citation type="submission" date="2022-07" db="EMBL/GenBank/DDBJ databases">
        <title>Genome Sequence of Lecanicillium saksenae.</title>
        <authorList>
            <person name="Buettner E."/>
        </authorList>
    </citation>
    <scope>NUCLEOTIDE SEQUENCE</scope>
    <source>
        <strain evidence="1">VT-O1</strain>
    </source>
</reference>
<dbReference type="Proteomes" id="UP001148737">
    <property type="component" value="Unassembled WGS sequence"/>
</dbReference>
<name>A0ACC1R5H1_9HYPO</name>
<evidence type="ECO:0000313" key="2">
    <source>
        <dbReference type="Proteomes" id="UP001148737"/>
    </source>
</evidence>
<sequence>MKFTAATLLALASSVAAQTSTECNPLKKDCKPDPAFGKKGMNCDFTKGKCDGFTSLGTKITYDSNGATFPMSKKGDAPTLRSDDYIFFGHVEVEVQAAEGKGIITSLVLLSDDLDEVDFETVGADNKQIQSNYFSKGDDSTYNRGGFHAVDSPLTKSHTYAFDWTAEKVEWFINGQSVRVLKASDVGDKFPQSPMQVKVGAWVAGYDGNAPGTIEWSGGIADFSNGPATAIYKSVKVTDYAGGASATDKDVKEYVYGDRSGSAKSIKINLKDGSDDSSSSSSKSDSSSTATSTGSSHSTTATSTMTTTTSGSATGHSSTPSASATSSGAATSPSQRPRKRLSNVVDHIVEVLVLSPMVACCVHTDGPAILRCPVTTVIALLAAGQPRARNLSNSIILSWAVWICPR</sequence>
<gene>
    <name evidence="1" type="ORF">NLG97_g2037</name>
</gene>
<organism evidence="1 2">
    <name type="scientific">Lecanicillium saksenae</name>
    <dbReference type="NCBI Taxonomy" id="468837"/>
    <lineage>
        <taxon>Eukaryota</taxon>
        <taxon>Fungi</taxon>
        <taxon>Dikarya</taxon>
        <taxon>Ascomycota</taxon>
        <taxon>Pezizomycotina</taxon>
        <taxon>Sordariomycetes</taxon>
        <taxon>Hypocreomycetidae</taxon>
        <taxon>Hypocreales</taxon>
        <taxon>Cordycipitaceae</taxon>
        <taxon>Lecanicillium</taxon>
    </lineage>
</organism>
<dbReference type="EMBL" id="JANAKD010000124">
    <property type="protein sequence ID" value="KAJ3497260.1"/>
    <property type="molecule type" value="Genomic_DNA"/>
</dbReference>
<keyword evidence="2" id="KW-1185">Reference proteome</keyword>
<accession>A0ACC1R5H1</accession>
<evidence type="ECO:0000313" key="1">
    <source>
        <dbReference type="EMBL" id="KAJ3497260.1"/>
    </source>
</evidence>